<proteinExistence type="inferred from homology"/>
<keyword evidence="2" id="KW-0479">Metal-binding</keyword>
<dbReference type="OrthoDB" id="9757546at2"/>
<dbReference type="GO" id="GO:0005507">
    <property type="term" value="F:copper ion binding"/>
    <property type="evidence" value="ECO:0007669"/>
    <property type="project" value="InterPro"/>
</dbReference>
<reference evidence="8" key="1">
    <citation type="journal article" date="2013" name="Genome Announc.">
        <title>Complete Chromosome Sequence of Carnobacterium maltaromaticum LMA 28.</title>
        <authorList>
            <person name="Cailliez-Grimal C."/>
            <person name="Chaillou S."/>
            <person name="Anba-Mondoloni J."/>
            <person name="Loux V."/>
            <person name="Afzal M.I."/>
            <person name="Rahman A."/>
            <person name="Kergourlay G."/>
            <person name="Champomier-Verges M.C."/>
            <person name="Zagorec M."/>
            <person name="Dalgaard P."/>
            <person name="Leisner J.J."/>
            <person name="Prevost H."/>
            <person name="Revol-Junelles A.M."/>
            <person name="Borges F."/>
        </authorList>
    </citation>
    <scope>NUCLEOTIDE SEQUENCE</scope>
    <source>
        <strain evidence="8">LMA28</strain>
    </source>
</reference>
<comment type="similarity">
    <text evidence="1">Belongs to the multicopper oxidase family.</text>
</comment>
<evidence type="ECO:0000256" key="1">
    <source>
        <dbReference type="ARBA" id="ARBA00010609"/>
    </source>
</evidence>
<evidence type="ECO:0000313" key="7">
    <source>
        <dbReference type="EMBL" id="CCO11761.2"/>
    </source>
</evidence>
<dbReference type="PANTHER" id="PTHR48267:SF1">
    <property type="entry name" value="BILIRUBIN OXIDASE"/>
    <property type="match status" value="1"/>
</dbReference>
<dbReference type="InterPro" id="IPR045087">
    <property type="entry name" value="Cu-oxidase_fam"/>
</dbReference>
<evidence type="ECO:0000259" key="5">
    <source>
        <dbReference type="Pfam" id="PF07731"/>
    </source>
</evidence>
<dbReference type="eggNOG" id="COG2132">
    <property type="taxonomic scope" value="Bacteria"/>
</dbReference>
<accession>K8ET43</accession>
<dbReference type="Proteomes" id="UP000000212">
    <property type="component" value="Chromosome"/>
</dbReference>
<dbReference type="Pfam" id="PF00394">
    <property type="entry name" value="Cu-oxidase"/>
    <property type="match status" value="1"/>
</dbReference>
<evidence type="ECO:0000259" key="4">
    <source>
        <dbReference type="Pfam" id="PF00394"/>
    </source>
</evidence>
<keyword evidence="8" id="KW-1185">Reference proteome</keyword>
<dbReference type="PANTHER" id="PTHR48267">
    <property type="entry name" value="CUPREDOXIN SUPERFAMILY PROTEIN"/>
    <property type="match status" value="1"/>
</dbReference>
<feature type="domain" description="Plastocyanin-like" evidence="5">
    <location>
        <begin position="330"/>
        <end position="449"/>
    </location>
</feature>
<evidence type="ECO:0000313" key="8">
    <source>
        <dbReference type="Proteomes" id="UP000000212"/>
    </source>
</evidence>
<dbReference type="HOGENOM" id="CLU_009100_2_4_9"/>
<dbReference type="InterPro" id="IPR033138">
    <property type="entry name" value="Cu_oxidase_CS"/>
</dbReference>
<dbReference type="Pfam" id="PF07731">
    <property type="entry name" value="Cu-oxidase_2"/>
    <property type="match status" value="1"/>
</dbReference>
<organism evidence="7 8">
    <name type="scientific">Carnobacterium maltaromaticum LMA28</name>
    <dbReference type="NCBI Taxonomy" id="1234679"/>
    <lineage>
        <taxon>Bacteria</taxon>
        <taxon>Bacillati</taxon>
        <taxon>Bacillota</taxon>
        <taxon>Bacilli</taxon>
        <taxon>Lactobacillales</taxon>
        <taxon>Carnobacteriaceae</taxon>
        <taxon>Carnobacterium</taxon>
    </lineage>
</organism>
<dbReference type="InterPro" id="IPR002355">
    <property type="entry name" value="Cu_oxidase_Cu_BS"/>
</dbReference>
<keyword evidence="3 7" id="KW-0560">Oxidoreductase</keyword>
<dbReference type="PROSITE" id="PS00080">
    <property type="entry name" value="MULTICOPPER_OXIDASE2"/>
    <property type="match status" value="1"/>
</dbReference>
<dbReference type="Gene3D" id="2.60.40.420">
    <property type="entry name" value="Cupredoxins - blue copper proteins"/>
    <property type="match status" value="3"/>
</dbReference>
<dbReference type="GO" id="GO:0016491">
    <property type="term" value="F:oxidoreductase activity"/>
    <property type="evidence" value="ECO:0007669"/>
    <property type="project" value="UniProtKB-KW"/>
</dbReference>
<protein>
    <submittedName>
        <fullName evidence="7">Multicopper oxidase mco</fullName>
        <ecNumber evidence="7">1.-.-.-</ecNumber>
    </submittedName>
</protein>
<dbReference type="InterPro" id="IPR011707">
    <property type="entry name" value="Cu-oxidase-like_N"/>
</dbReference>
<dbReference type="CDD" id="cd13867">
    <property type="entry name" value="CuRO_2_CueO_FtsP"/>
    <property type="match status" value="1"/>
</dbReference>
<dbReference type="InterPro" id="IPR001117">
    <property type="entry name" value="Cu-oxidase_2nd"/>
</dbReference>
<dbReference type="InterPro" id="IPR008972">
    <property type="entry name" value="Cupredoxin"/>
</dbReference>
<feature type="domain" description="Plastocyanin-like" evidence="6">
    <location>
        <begin position="45"/>
        <end position="159"/>
    </location>
</feature>
<dbReference type="RefSeq" id="WP_016356523.1">
    <property type="nucleotide sequence ID" value="NC_019425.2"/>
</dbReference>
<dbReference type="InterPro" id="IPR011706">
    <property type="entry name" value="Cu-oxidase_C"/>
</dbReference>
<dbReference type="CDD" id="cd13890">
    <property type="entry name" value="CuRO_3_CueO_FtsP"/>
    <property type="match status" value="1"/>
</dbReference>
<evidence type="ECO:0000256" key="3">
    <source>
        <dbReference type="ARBA" id="ARBA00023002"/>
    </source>
</evidence>
<sequence>MMDQESENNVEIVEKNQKEKELAIPPLLKADSETDSAVEYTLTAQEGESSFIDGEKTKTLGYNGNFLGPVLRVKNGQKVTINTENKLTSDTSFHWHGLKIPSDVDGGPHQPVKPNETKKVDFTVEQEAATLWFHPHPDGETAKQVYDGLAGVLLVEDENSDKLDIPKNYGKDDIPVIVQDRVFDNNNQLNYESDRNEDGTQGDTLLVNGTINPYINVSDGNIRLRLLNGSNARNYEFSFDDGSEFKQIASDGGFLANPISLDKVMLTPGERAEIIVNTEKYKKGDVLNLMDGDSKILSLKITKDNLKSVELPTKLNEIANEDTSSLPEQKITLKGMSHMVSIDGKTFDMNRIDLEKKKDEKEIWEIYNAPDMMGGMIHPFHIHGVQFRILSRNGKTPPENEAGWKDTVALNPDETVKLEVQFQNTGIFMYHCHNLEHEENGMMGQVKVTK</sequence>
<feature type="domain" description="Plastocyanin-like" evidence="4">
    <location>
        <begin position="193"/>
        <end position="280"/>
    </location>
</feature>
<evidence type="ECO:0000256" key="2">
    <source>
        <dbReference type="ARBA" id="ARBA00022723"/>
    </source>
</evidence>
<dbReference type="CDD" id="cd04232">
    <property type="entry name" value="CuRO_1_CueO_FtsP"/>
    <property type="match status" value="1"/>
</dbReference>
<dbReference type="SUPFAM" id="SSF49503">
    <property type="entry name" value="Cupredoxins"/>
    <property type="match status" value="3"/>
</dbReference>
<gene>
    <name evidence="7" type="primary">mco</name>
    <name evidence="7" type="ORF">BN424_2321</name>
</gene>
<dbReference type="STRING" id="1234679.BN424_2321"/>
<dbReference type="EMBL" id="HE999757">
    <property type="protein sequence ID" value="CCO11761.2"/>
    <property type="molecule type" value="Genomic_DNA"/>
</dbReference>
<evidence type="ECO:0000259" key="6">
    <source>
        <dbReference type="Pfam" id="PF07732"/>
    </source>
</evidence>
<dbReference type="KEGG" id="cml:BN424_2321"/>
<name>K8ET43_CARML</name>
<dbReference type="EC" id="1.-.-.-" evidence="7"/>
<dbReference type="PROSITE" id="PS00079">
    <property type="entry name" value="MULTICOPPER_OXIDASE1"/>
    <property type="match status" value="1"/>
</dbReference>
<dbReference type="AlphaFoldDB" id="K8ET43"/>
<dbReference type="Pfam" id="PF07732">
    <property type="entry name" value="Cu-oxidase_3"/>
    <property type="match status" value="1"/>
</dbReference>